<dbReference type="PANTHER" id="PTHR43217">
    <property type="entry name" value="SUCCINATE SEMIALDEHYDE DEHYDROGENASE [NAD(P)+] SAD"/>
    <property type="match status" value="1"/>
</dbReference>
<dbReference type="PANTHER" id="PTHR43217:SF2">
    <property type="entry name" value="SUCCINATE-SEMIALDEHYDE DEHYDROGENASE [NADP(+)]"/>
    <property type="match status" value="1"/>
</dbReference>
<evidence type="ECO:0000313" key="5">
    <source>
        <dbReference type="EMBL" id="CAB4341356.1"/>
    </source>
</evidence>
<evidence type="ECO:0000256" key="1">
    <source>
        <dbReference type="ARBA" id="ARBA00009986"/>
    </source>
</evidence>
<protein>
    <submittedName>
        <fullName evidence="5">Unannotated protein</fullName>
    </submittedName>
</protein>
<comment type="similarity">
    <text evidence="1">Belongs to the aldehyde dehydrogenase family.</text>
</comment>
<keyword evidence="2" id="KW-0521">NADP</keyword>
<dbReference type="GO" id="GO:0004777">
    <property type="term" value="F:succinate-semialdehyde dehydrogenase (NAD+) activity"/>
    <property type="evidence" value="ECO:0007669"/>
    <property type="project" value="TreeGrafter"/>
</dbReference>
<name>A0A6J5ZJ15_9ZZZZ</name>
<dbReference type="GO" id="GO:0004030">
    <property type="term" value="F:aldehyde dehydrogenase [NAD(P)+] activity"/>
    <property type="evidence" value="ECO:0007669"/>
    <property type="project" value="InterPro"/>
</dbReference>
<evidence type="ECO:0000256" key="2">
    <source>
        <dbReference type="ARBA" id="ARBA00022857"/>
    </source>
</evidence>
<sequence length="446" mass="47588">MSQYQVLNPATGVVEQEFATATDAQCRDAITAADNAHKAWTKVPVAERAAIVHRIGQLHIDRQDELAAIINREMGKPLADAAGEVEFSGFIYQYYADNAATLLADMPIELSDGGGSAVMRKSSVGAILGIMPWNFPAYQVARFAGPNLVAGNTVILKHAPQCPESALAIVKIFADAGVPEGVYVNLFASNEQIADMIPHPAIRGVSLTGSERAGAAVAEIAGRHLKKCVLELGGSDAFILLSTKDMDAVIESAVMARIDNTGQACNAAKRMVVVDDLYDEFVEKFTAAMMSAEISSPLSSVRAAEILEEQVNRAVKQGAKLASAGSRNGAFFPAGVLTEVTPENEIFREELFGPVAQIHRAKDEDDAVRIANDSQFGLGSYLFTTDDKQALRVADALDTGMVYVNGVGMDAPELPFGGTKRSGFGRELGPLGIEEFLNKKLIRING</sequence>
<dbReference type="InterPro" id="IPR044148">
    <property type="entry name" value="ALDH_GabD1-like"/>
</dbReference>
<dbReference type="InterPro" id="IPR016162">
    <property type="entry name" value="Ald_DH_N"/>
</dbReference>
<dbReference type="InterPro" id="IPR047110">
    <property type="entry name" value="GABD/Sad-like"/>
</dbReference>
<dbReference type="CDD" id="cd07100">
    <property type="entry name" value="ALDH_SSADH1_GabD1"/>
    <property type="match status" value="1"/>
</dbReference>
<dbReference type="SUPFAM" id="SSF53720">
    <property type="entry name" value="ALDH-like"/>
    <property type="match status" value="1"/>
</dbReference>
<evidence type="ECO:0000259" key="4">
    <source>
        <dbReference type="Pfam" id="PF00171"/>
    </source>
</evidence>
<feature type="domain" description="Aldehyde dehydrogenase" evidence="4">
    <location>
        <begin position="3"/>
        <end position="441"/>
    </location>
</feature>
<dbReference type="AlphaFoldDB" id="A0A6J5ZJ15"/>
<dbReference type="Gene3D" id="3.40.605.10">
    <property type="entry name" value="Aldehyde Dehydrogenase, Chain A, domain 1"/>
    <property type="match status" value="1"/>
</dbReference>
<dbReference type="Pfam" id="PF00171">
    <property type="entry name" value="Aldedh"/>
    <property type="match status" value="1"/>
</dbReference>
<dbReference type="FunFam" id="3.40.605.10:FF:000012">
    <property type="entry name" value="NAD-dependent succinate-semialdehyde dehydrogenase"/>
    <property type="match status" value="1"/>
</dbReference>
<proteinExistence type="inferred from homology"/>
<keyword evidence="3" id="KW-0560">Oxidoreductase</keyword>
<dbReference type="EMBL" id="CAESAD010000007">
    <property type="protein sequence ID" value="CAB4341356.1"/>
    <property type="molecule type" value="Genomic_DNA"/>
</dbReference>
<dbReference type="InterPro" id="IPR015590">
    <property type="entry name" value="Aldehyde_DH_dom"/>
</dbReference>
<organism evidence="5">
    <name type="scientific">freshwater metagenome</name>
    <dbReference type="NCBI Taxonomy" id="449393"/>
    <lineage>
        <taxon>unclassified sequences</taxon>
        <taxon>metagenomes</taxon>
        <taxon>ecological metagenomes</taxon>
    </lineage>
</organism>
<evidence type="ECO:0000256" key="3">
    <source>
        <dbReference type="ARBA" id="ARBA00023002"/>
    </source>
</evidence>
<dbReference type="InterPro" id="IPR016163">
    <property type="entry name" value="Ald_DH_C"/>
</dbReference>
<accession>A0A6J5ZJ15</accession>
<dbReference type="Gene3D" id="3.40.309.10">
    <property type="entry name" value="Aldehyde Dehydrogenase, Chain A, domain 2"/>
    <property type="match status" value="1"/>
</dbReference>
<gene>
    <name evidence="5" type="ORF">UFOPK3925_01016</name>
</gene>
<dbReference type="InterPro" id="IPR016161">
    <property type="entry name" value="Ald_DH/histidinol_DH"/>
</dbReference>
<reference evidence="5" key="1">
    <citation type="submission" date="2020-05" db="EMBL/GenBank/DDBJ databases">
        <authorList>
            <person name="Chiriac C."/>
            <person name="Salcher M."/>
            <person name="Ghai R."/>
            <person name="Kavagutti S V."/>
        </authorList>
    </citation>
    <scope>NUCLEOTIDE SEQUENCE</scope>
</reference>